<evidence type="ECO:0000313" key="2">
    <source>
        <dbReference type="Proteomes" id="UP001283361"/>
    </source>
</evidence>
<dbReference type="EMBL" id="JAWDGP010003560">
    <property type="protein sequence ID" value="KAK3773085.1"/>
    <property type="molecule type" value="Genomic_DNA"/>
</dbReference>
<dbReference type="AlphaFoldDB" id="A0AAE1DKF5"/>
<gene>
    <name evidence="1" type="ORF">RRG08_016189</name>
</gene>
<accession>A0AAE1DKF5</accession>
<protein>
    <submittedName>
        <fullName evidence="1">Uncharacterized protein</fullName>
    </submittedName>
</protein>
<keyword evidence="2" id="KW-1185">Reference proteome</keyword>
<sequence>MAETAPLIMISGKNRLADVADPPWIADATWLEIQHDKNREKRVAHSNLPLVRIDFVCQFSEVYTKMLIALRAIHPPQPDLVTENISSVETNTYSSGRANLSLRLDTTSPNLTERALIPVAIFTS</sequence>
<name>A0AAE1DKF5_9GAST</name>
<organism evidence="1 2">
    <name type="scientific">Elysia crispata</name>
    <name type="common">lettuce slug</name>
    <dbReference type="NCBI Taxonomy" id="231223"/>
    <lineage>
        <taxon>Eukaryota</taxon>
        <taxon>Metazoa</taxon>
        <taxon>Spiralia</taxon>
        <taxon>Lophotrochozoa</taxon>
        <taxon>Mollusca</taxon>
        <taxon>Gastropoda</taxon>
        <taxon>Heterobranchia</taxon>
        <taxon>Euthyneura</taxon>
        <taxon>Panpulmonata</taxon>
        <taxon>Sacoglossa</taxon>
        <taxon>Placobranchoidea</taxon>
        <taxon>Plakobranchidae</taxon>
        <taxon>Elysia</taxon>
    </lineage>
</organism>
<evidence type="ECO:0000313" key="1">
    <source>
        <dbReference type="EMBL" id="KAK3773085.1"/>
    </source>
</evidence>
<dbReference type="Proteomes" id="UP001283361">
    <property type="component" value="Unassembled WGS sequence"/>
</dbReference>
<proteinExistence type="predicted"/>
<reference evidence="1" key="1">
    <citation type="journal article" date="2023" name="G3 (Bethesda)">
        <title>A reference genome for the long-term kleptoplast-retaining sea slug Elysia crispata morphotype clarki.</title>
        <authorList>
            <person name="Eastman K.E."/>
            <person name="Pendleton A.L."/>
            <person name="Shaikh M.A."/>
            <person name="Suttiyut T."/>
            <person name="Ogas R."/>
            <person name="Tomko P."/>
            <person name="Gavelis G."/>
            <person name="Widhalm J.R."/>
            <person name="Wisecaver J.H."/>
        </authorList>
    </citation>
    <scope>NUCLEOTIDE SEQUENCE</scope>
    <source>
        <strain evidence="1">ECLA1</strain>
    </source>
</reference>
<comment type="caution">
    <text evidence="1">The sequence shown here is derived from an EMBL/GenBank/DDBJ whole genome shotgun (WGS) entry which is preliminary data.</text>
</comment>